<accession>A0A645HES9</accession>
<dbReference type="GO" id="GO:0009274">
    <property type="term" value="C:peptidoglycan-based cell wall"/>
    <property type="evidence" value="ECO:0007669"/>
    <property type="project" value="InterPro"/>
</dbReference>
<keyword evidence="1" id="KW-1003">Cell membrane</keyword>
<evidence type="ECO:0000259" key="11">
    <source>
        <dbReference type="Pfam" id="PF00912"/>
    </source>
</evidence>
<keyword evidence="10" id="KW-0961">Cell wall biogenesis/degradation</keyword>
<dbReference type="Pfam" id="PF00912">
    <property type="entry name" value="Transgly"/>
    <property type="match status" value="1"/>
</dbReference>
<dbReference type="Gene3D" id="1.10.3810.10">
    <property type="entry name" value="Biosynthetic peptidoglycan transglycosylase-like"/>
    <property type="match status" value="1"/>
</dbReference>
<dbReference type="EC" id="2.4.2.-" evidence="12"/>
<dbReference type="InterPro" id="IPR036950">
    <property type="entry name" value="PBP_transglycosylase"/>
</dbReference>
<keyword evidence="8" id="KW-1133">Transmembrane helix</keyword>
<dbReference type="InterPro" id="IPR011812">
    <property type="entry name" value="Pep_trsgly"/>
</dbReference>
<name>A0A645HES9_9ZZZZ</name>
<dbReference type="PANTHER" id="PTHR30400:SF0">
    <property type="entry name" value="BIOSYNTHETIC PEPTIDOGLYCAN TRANSGLYCOSYLASE"/>
    <property type="match status" value="1"/>
</dbReference>
<dbReference type="GO" id="GO:0009252">
    <property type="term" value="P:peptidoglycan biosynthetic process"/>
    <property type="evidence" value="ECO:0007669"/>
    <property type="project" value="UniProtKB-KW"/>
</dbReference>
<dbReference type="GO" id="GO:0008360">
    <property type="term" value="P:regulation of cell shape"/>
    <property type="evidence" value="ECO:0007669"/>
    <property type="project" value="UniProtKB-KW"/>
</dbReference>
<keyword evidence="9" id="KW-0472">Membrane</keyword>
<keyword evidence="7" id="KW-0573">Peptidoglycan synthesis</keyword>
<feature type="domain" description="Glycosyl transferase family 51" evidence="11">
    <location>
        <begin position="2"/>
        <end position="72"/>
    </location>
</feature>
<evidence type="ECO:0000256" key="1">
    <source>
        <dbReference type="ARBA" id="ARBA00022475"/>
    </source>
</evidence>
<keyword evidence="5" id="KW-0812">Transmembrane</keyword>
<organism evidence="12">
    <name type="scientific">bioreactor metagenome</name>
    <dbReference type="NCBI Taxonomy" id="1076179"/>
    <lineage>
        <taxon>unclassified sequences</taxon>
        <taxon>metagenomes</taxon>
        <taxon>ecological metagenomes</taxon>
    </lineage>
</organism>
<dbReference type="InterPro" id="IPR001264">
    <property type="entry name" value="Glyco_trans_51"/>
</dbReference>
<keyword evidence="6" id="KW-0133">Cell shape</keyword>
<dbReference type="AlphaFoldDB" id="A0A645HES9"/>
<keyword evidence="2" id="KW-0997">Cell inner membrane</keyword>
<evidence type="ECO:0000256" key="3">
    <source>
        <dbReference type="ARBA" id="ARBA00022676"/>
    </source>
</evidence>
<keyword evidence="3 12" id="KW-0328">Glycosyltransferase</keyword>
<dbReference type="GO" id="GO:0016020">
    <property type="term" value="C:membrane"/>
    <property type="evidence" value="ECO:0007669"/>
    <property type="project" value="InterPro"/>
</dbReference>
<protein>
    <submittedName>
        <fullName evidence="12">Monofunctional biosynthetic peptidoglycan transglycosylase</fullName>
        <ecNumber evidence="12">2.4.2.-</ecNumber>
    </submittedName>
</protein>
<evidence type="ECO:0000256" key="9">
    <source>
        <dbReference type="ARBA" id="ARBA00023136"/>
    </source>
</evidence>
<evidence type="ECO:0000256" key="8">
    <source>
        <dbReference type="ARBA" id="ARBA00022989"/>
    </source>
</evidence>
<dbReference type="InterPro" id="IPR023346">
    <property type="entry name" value="Lysozyme-like_dom_sf"/>
</dbReference>
<evidence type="ECO:0000256" key="4">
    <source>
        <dbReference type="ARBA" id="ARBA00022679"/>
    </source>
</evidence>
<dbReference type="GO" id="GO:0071555">
    <property type="term" value="P:cell wall organization"/>
    <property type="evidence" value="ECO:0007669"/>
    <property type="project" value="UniProtKB-KW"/>
</dbReference>
<dbReference type="PANTHER" id="PTHR30400">
    <property type="entry name" value="MONOFUNCTIONAL BIOSYNTHETIC PEPTIDOGLYCAN TRANSGLYCOSYLASE"/>
    <property type="match status" value="1"/>
</dbReference>
<evidence type="ECO:0000313" key="12">
    <source>
        <dbReference type="EMBL" id="MPN37240.1"/>
    </source>
</evidence>
<dbReference type="SUPFAM" id="SSF53955">
    <property type="entry name" value="Lysozyme-like"/>
    <property type="match status" value="1"/>
</dbReference>
<reference evidence="12" key="1">
    <citation type="submission" date="2019-08" db="EMBL/GenBank/DDBJ databases">
        <authorList>
            <person name="Kucharzyk K."/>
            <person name="Murdoch R.W."/>
            <person name="Higgins S."/>
            <person name="Loffler F."/>
        </authorList>
    </citation>
    <scope>NUCLEOTIDE SEQUENCE</scope>
</reference>
<evidence type="ECO:0000256" key="10">
    <source>
        <dbReference type="ARBA" id="ARBA00023316"/>
    </source>
</evidence>
<proteinExistence type="predicted"/>
<keyword evidence="4 12" id="KW-0808">Transferase</keyword>
<evidence type="ECO:0000256" key="5">
    <source>
        <dbReference type="ARBA" id="ARBA00022692"/>
    </source>
</evidence>
<evidence type="ECO:0000256" key="6">
    <source>
        <dbReference type="ARBA" id="ARBA00022960"/>
    </source>
</evidence>
<evidence type="ECO:0000256" key="7">
    <source>
        <dbReference type="ARBA" id="ARBA00022984"/>
    </source>
</evidence>
<dbReference type="GO" id="GO:0016763">
    <property type="term" value="F:pentosyltransferase activity"/>
    <property type="evidence" value="ECO:0007669"/>
    <property type="project" value="InterPro"/>
</dbReference>
<sequence>MIETLWSKRRILEVYLNVVEWGNGVFGAEAAAQRYYRLSADRLGPGESARLAVMLPNPRRYERSFGPQLSAHADRIRARMIHSQVP</sequence>
<evidence type="ECO:0000256" key="2">
    <source>
        <dbReference type="ARBA" id="ARBA00022519"/>
    </source>
</evidence>
<gene>
    <name evidence="12" type="primary">mtgA_30</name>
    <name evidence="12" type="ORF">SDC9_184756</name>
</gene>
<dbReference type="EMBL" id="VSSQ01091771">
    <property type="protein sequence ID" value="MPN37240.1"/>
    <property type="molecule type" value="Genomic_DNA"/>
</dbReference>
<comment type="caution">
    <text evidence="12">The sequence shown here is derived from an EMBL/GenBank/DDBJ whole genome shotgun (WGS) entry which is preliminary data.</text>
</comment>